<comment type="caution">
    <text evidence="3">Lacks conserved residue(s) required for the propagation of feature annotation.</text>
</comment>
<proteinExistence type="evidence at transcript level"/>
<dbReference type="SMART" id="SM00042">
    <property type="entry name" value="CUB"/>
    <property type="match status" value="1"/>
</dbReference>
<name>A0A6F9DAS6_9ASCI</name>
<keyword evidence="5" id="KW-0472">Membrane</keyword>
<dbReference type="PROSITE" id="PS01180">
    <property type="entry name" value="CUB"/>
    <property type="match status" value="1"/>
</dbReference>
<dbReference type="PANTHER" id="PTHR24251">
    <property type="entry name" value="OVOCHYMASE-RELATED"/>
    <property type="match status" value="1"/>
</dbReference>
<feature type="transmembrane region" description="Helical" evidence="5">
    <location>
        <begin position="214"/>
        <end position="236"/>
    </location>
</feature>
<feature type="region of interest" description="Disordered" evidence="4">
    <location>
        <begin position="259"/>
        <end position="286"/>
    </location>
</feature>
<dbReference type="Pfam" id="PF00431">
    <property type="entry name" value="CUB"/>
    <property type="match status" value="1"/>
</dbReference>
<dbReference type="InterPro" id="IPR035914">
    <property type="entry name" value="Sperma_CUB_dom_sf"/>
</dbReference>
<evidence type="ECO:0000256" key="6">
    <source>
        <dbReference type="SAM" id="SignalP"/>
    </source>
</evidence>
<keyword evidence="5" id="KW-1133">Transmembrane helix</keyword>
<evidence type="ECO:0000313" key="8">
    <source>
        <dbReference type="EMBL" id="CAB3234645.1"/>
    </source>
</evidence>
<dbReference type="InterPro" id="IPR000859">
    <property type="entry name" value="CUB_dom"/>
</dbReference>
<evidence type="ECO:0000259" key="7">
    <source>
        <dbReference type="PROSITE" id="PS01180"/>
    </source>
</evidence>
<feature type="domain" description="CUB" evidence="7">
    <location>
        <begin position="47"/>
        <end position="191"/>
    </location>
</feature>
<reference evidence="8" key="1">
    <citation type="submission" date="2020-04" db="EMBL/GenBank/DDBJ databases">
        <authorList>
            <person name="Neveu A P."/>
        </authorList>
    </citation>
    <scope>NUCLEOTIDE SEQUENCE</scope>
    <source>
        <tissue evidence="8">Whole embryo</tissue>
    </source>
</reference>
<gene>
    <name evidence="8" type="primary">Cubn-004</name>
</gene>
<keyword evidence="6" id="KW-0732">Signal</keyword>
<evidence type="ECO:0000256" key="1">
    <source>
        <dbReference type="ARBA" id="ARBA00022737"/>
    </source>
</evidence>
<evidence type="ECO:0000256" key="5">
    <source>
        <dbReference type="SAM" id="Phobius"/>
    </source>
</evidence>
<sequence>MLRVLLLLLCIIFVKCEYLNSVDSSHNVEVNSAANSTNISDANLNECEKQIKVKSKIGVIASPNYPLPYDDNTTCFWKLEAQPGYFIRLSFEDFNLEGGVTDIKTGKFVCAYDFVHIYERYRLKSGSNSKNHDGKSEKRRSVVLQKVWGSYCGLNPPRVRTTALAGSTLYVYFFSDASKSGRGFLATFEHITDADKENRQNDWEIELDENKKTFNFYLVVFLSMCIGILLVLGSVCKMMARAFEYNDEYGRRRNRCCGPATTDEDEDDFTSTSNSRRLPTPPPAYGDVVKTEEDWLRVINQIGSETAEASRRDLATEDVSVSYDLNENSSPETSTTNGHTSLENVVTSSSQAHMTRSENITTVSSSIALPQVIVVPTNRGPRIFRRIFRPSHVGVGNTRTTTHEQENTRS</sequence>
<dbReference type="SUPFAM" id="SSF49854">
    <property type="entry name" value="Spermadhesin, CUB domain"/>
    <property type="match status" value="1"/>
</dbReference>
<dbReference type="PANTHER" id="PTHR24251:SF30">
    <property type="entry name" value="MEMBRANE FRIZZLED-RELATED PROTEIN"/>
    <property type="match status" value="1"/>
</dbReference>
<evidence type="ECO:0000256" key="4">
    <source>
        <dbReference type="SAM" id="MobiDB-lite"/>
    </source>
</evidence>
<keyword evidence="2" id="KW-1015">Disulfide bond</keyword>
<keyword evidence="1" id="KW-0677">Repeat</keyword>
<feature type="signal peptide" evidence="6">
    <location>
        <begin position="1"/>
        <end position="16"/>
    </location>
</feature>
<protein>
    <submittedName>
        <fullName evidence="8">Cubilin-like</fullName>
    </submittedName>
</protein>
<dbReference type="Gene3D" id="2.60.120.290">
    <property type="entry name" value="Spermadhesin, CUB domain"/>
    <property type="match status" value="1"/>
</dbReference>
<organism evidence="8">
    <name type="scientific">Phallusia mammillata</name>
    <dbReference type="NCBI Taxonomy" id="59560"/>
    <lineage>
        <taxon>Eukaryota</taxon>
        <taxon>Metazoa</taxon>
        <taxon>Chordata</taxon>
        <taxon>Tunicata</taxon>
        <taxon>Ascidiacea</taxon>
        <taxon>Phlebobranchia</taxon>
        <taxon>Ascidiidae</taxon>
        <taxon>Phallusia</taxon>
    </lineage>
</organism>
<evidence type="ECO:0000256" key="2">
    <source>
        <dbReference type="ARBA" id="ARBA00023157"/>
    </source>
</evidence>
<dbReference type="CDD" id="cd00041">
    <property type="entry name" value="CUB"/>
    <property type="match status" value="1"/>
</dbReference>
<dbReference type="EMBL" id="LR784248">
    <property type="protein sequence ID" value="CAB3234645.1"/>
    <property type="molecule type" value="mRNA"/>
</dbReference>
<keyword evidence="5" id="KW-0812">Transmembrane</keyword>
<accession>A0A6F9DAS6</accession>
<dbReference type="AlphaFoldDB" id="A0A6F9DAS6"/>
<evidence type="ECO:0000256" key="3">
    <source>
        <dbReference type="PROSITE-ProRule" id="PRU00059"/>
    </source>
</evidence>
<feature type="chain" id="PRO_5026068008" evidence="6">
    <location>
        <begin position="17"/>
        <end position="410"/>
    </location>
</feature>